<comment type="caution">
    <text evidence="1">The sequence shown here is derived from an EMBL/GenBank/DDBJ whole genome shotgun (WGS) entry which is preliminary data.</text>
</comment>
<accession>L8JRA3</accession>
<evidence type="ECO:0000313" key="1">
    <source>
        <dbReference type="EMBL" id="ELR70024.1"/>
    </source>
</evidence>
<dbReference type="AlphaFoldDB" id="L8JRA3"/>
<reference evidence="1 2" key="1">
    <citation type="submission" date="2012-12" db="EMBL/GenBank/DDBJ databases">
        <title>Genome assembly of Fulvivirga imtechensis AK7.</title>
        <authorList>
            <person name="Nupur N."/>
            <person name="Khatri I."/>
            <person name="Kumar R."/>
            <person name="Subramanian S."/>
            <person name="Pinnaka A."/>
        </authorList>
    </citation>
    <scope>NUCLEOTIDE SEQUENCE [LARGE SCALE GENOMIC DNA]</scope>
    <source>
        <strain evidence="1 2">AK7</strain>
    </source>
</reference>
<dbReference type="EMBL" id="AMZN01000061">
    <property type="protein sequence ID" value="ELR70024.1"/>
    <property type="molecule type" value="Genomic_DNA"/>
</dbReference>
<proteinExistence type="predicted"/>
<sequence>MGFGTPLKEHKEYYYNCYGNYKAEDENPNQLFRNGVVF</sequence>
<gene>
    <name evidence="1" type="ORF">C900_04394</name>
</gene>
<keyword evidence="2" id="KW-1185">Reference proteome</keyword>
<name>L8JRA3_9BACT</name>
<dbReference type="STRING" id="1237149.C900_04394"/>
<protein>
    <submittedName>
        <fullName evidence="1">Uncharacterized protein</fullName>
    </submittedName>
</protein>
<evidence type="ECO:0000313" key="2">
    <source>
        <dbReference type="Proteomes" id="UP000011135"/>
    </source>
</evidence>
<organism evidence="1 2">
    <name type="scientific">Fulvivirga imtechensis AK7</name>
    <dbReference type="NCBI Taxonomy" id="1237149"/>
    <lineage>
        <taxon>Bacteria</taxon>
        <taxon>Pseudomonadati</taxon>
        <taxon>Bacteroidota</taxon>
        <taxon>Cytophagia</taxon>
        <taxon>Cytophagales</taxon>
        <taxon>Fulvivirgaceae</taxon>
        <taxon>Fulvivirga</taxon>
    </lineage>
</organism>
<dbReference type="Proteomes" id="UP000011135">
    <property type="component" value="Unassembled WGS sequence"/>
</dbReference>